<dbReference type="GO" id="GO:0005739">
    <property type="term" value="C:mitochondrion"/>
    <property type="evidence" value="ECO:0007669"/>
    <property type="project" value="UniProtKB-ARBA"/>
</dbReference>
<keyword evidence="6 8" id="KW-0030">Aminoacyl-tRNA synthetase</keyword>
<evidence type="ECO:0000256" key="5">
    <source>
        <dbReference type="ARBA" id="ARBA00022917"/>
    </source>
</evidence>
<dbReference type="EMBL" id="JNBR01000007">
    <property type="protein sequence ID" value="OQS01467.1"/>
    <property type="molecule type" value="Genomic_DNA"/>
</dbReference>
<organism evidence="10 11">
    <name type="scientific">Achlya hypogyna</name>
    <name type="common">Oomycete</name>
    <name type="synonym">Protoachlya hypogyna</name>
    <dbReference type="NCBI Taxonomy" id="1202772"/>
    <lineage>
        <taxon>Eukaryota</taxon>
        <taxon>Sar</taxon>
        <taxon>Stramenopiles</taxon>
        <taxon>Oomycota</taxon>
        <taxon>Saprolegniomycetes</taxon>
        <taxon>Saprolegniales</taxon>
        <taxon>Achlyaceae</taxon>
        <taxon>Achlya</taxon>
    </lineage>
</organism>
<dbReference type="PANTHER" id="PTHR43326:SF1">
    <property type="entry name" value="METHIONINE--TRNA LIGASE, MITOCHONDRIAL"/>
    <property type="match status" value="1"/>
</dbReference>
<evidence type="ECO:0000313" key="10">
    <source>
        <dbReference type="EMBL" id="OQS01467.1"/>
    </source>
</evidence>
<evidence type="ECO:0000256" key="4">
    <source>
        <dbReference type="ARBA" id="ARBA00022840"/>
    </source>
</evidence>
<dbReference type="InterPro" id="IPR014758">
    <property type="entry name" value="Met-tRNA_synth"/>
</dbReference>
<dbReference type="PRINTS" id="PR01041">
    <property type="entry name" value="TRNASYNTHMET"/>
</dbReference>
<gene>
    <name evidence="10" type="ORF">ACHHYP_00742</name>
</gene>
<dbReference type="FunFam" id="2.170.220.10:FF:000001">
    <property type="entry name" value="methionine--tRNA ligase, mitochondrial"/>
    <property type="match status" value="1"/>
</dbReference>
<evidence type="ECO:0000259" key="9">
    <source>
        <dbReference type="Pfam" id="PF09334"/>
    </source>
</evidence>
<dbReference type="Gene3D" id="3.40.50.620">
    <property type="entry name" value="HUPs"/>
    <property type="match status" value="1"/>
</dbReference>
<keyword evidence="4 8" id="KW-0067">ATP-binding</keyword>
<comment type="caution">
    <text evidence="10">The sequence shown here is derived from an EMBL/GenBank/DDBJ whole genome shotgun (WGS) entry which is preliminary data.</text>
</comment>
<dbReference type="Gene3D" id="1.10.730.10">
    <property type="entry name" value="Isoleucyl-tRNA Synthetase, Domain 1"/>
    <property type="match status" value="1"/>
</dbReference>
<evidence type="ECO:0000256" key="8">
    <source>
        <dbReference type="RuleBase" id="RU363039"/>
    </source>
</evidence>
<dbReference type="STRING" id="1202772.A0A1V9ZTY3"/>
<comment type="catalytic activity">
    <reaction evidence="7">
        <text>tRNA(Met) + L-methionine + ATP = L-methionyl-tRNA(Met) + AMP + diphosphate</text>
        <dbReference type="Rhea" id="RHEA:13481"/>
        <dbReference type="Rhea" id="RHEA-COMP:9667"/>
        <dbReference type="Rhea" id="RHEA-COMP:9698"/>
        <dbReference type="ChEBI" id="CHEBI:30616"/>
        <dbReference type="ChEBI" id="CHEBI:33019"/>
        <dbReference type="ChEBI" id="CHEBI:57844"/>
        <dbReference type="ChEBI" id="CHEBI:78442"/>
        <dbReference type="ChEBI" id="CHEBI:78530"/>
        <dbReference type="ChEBI" id="CHEBI:456215"/>
        <dbReference type="EC" id="6.1.1.10"/>
    </reaction>
</comment>
<comment type="similarity">
    <text evidence="8">Belongs to the class-I aminoacyl-tRNA synthetase family.</text>
</comment>
<dbReference type="InterPro" id="IPR033911">
    <property type="entry name" value="MetRS_core"/>
</dbReference>
<evidence type="ECO:0000256" key="1">
    <source>
        <dbReference type="ARBA" id="ARBA00012838"/>
    </source>
</evidence>
<dbReference type="GO" id="GO:0006431">
    <property type="term" value="P:methionyl-tRNA aminoacylation"/>
    <property type="evidence" value="ECO:0007669"/>
    <property type="project" value="InterPro"/>
</dbReference>
<keyword evidence="3 8" id="KW-0547">Nucleotide-binding</keyword>
<evidence type="ECO:0000256" key="3">
    <source>
        <dbReference type="ARBA" id="ARBA00022741"/>
    </source>
</evidence>
<evidence type="ECO:0000256" key="7">
    <source>
        <dbReference type="ARBA" id="ARBA00047364"/>
    </source>
</evidence>
<dbReference type="EC" id="6.1.1.10" evidence="1"/>
<name>A0A1V9ZTY3_ACHHY</name>
<dbReference type="GO" id="GO:0005524">
    <property type="term" value="F:ATP binding"/>
    <property type="evidence" value="ECO:0007669"/>
    <property type="project" value="UniProtKB-KW"/>
</dbReference>
<feature type="domain" description="Methionyl/Leucyl tRNA synthetase" evidence="9">
    <location>
        <begin position="1"/>
        <end position="358"/>
    </location>
</feature>
<proteinExistence type="inferred from homology"/>
<keyword evidence="5 8" id="KW-0648">Protein biosynthesis</keyword>
<dbReference type="GO" id="GO:0004825">
    <property type="term" value="F:methionine-tRNA ligase activity"/>
    <property type="evidence" value="ECO:0007669"/>
    <property type="project" value="UniProtKB-EC"/>
</dbReference>
<dbReference type="SUPFAM" id="SSF47323">
    <property type="entry name" value="Anticodon-binding domain of a subclass of class I aminoacyl-tRNA synthetases"/>
    <property type="match status" value="1"/>
</dbReference>
<evidence type="ECO:0000256" key="6">
    <source>
        <dbReference type="ARBA" id="ARBA00023146"/>
    </source>
</evidence>
<dbReference type="InterPro" id="IPR015413">
    <property type="entry name" value="Methionyl/Leucyl_tRNA_Synth"/>
</dbReference>
<dbReference type="Gene3D" id="2.170.220.10">
    <property type="match status" value="1"/>
</dbReference>
<evidence type="ECO:0000313" key="11">
    <source>
        <dbReference type="Proteomes" id="UP000243579"/>
    </source>
</evidence>
<dbReference type="Proteomes" id="UP000243579">
    <property type="component" value="Unassembled WGS sequence"/>
</dbReference>
<dbReference type="InterPro" id="IPR023457">
    <property type="entry name" value="Met-tRNA_synth_2"/>
</dbReference>
<accession>A0A1V9ZTY3</accession>
<reference evidence="10 11" key="1">
    <citation type="journal article" date="2014" name="Genome Biol. Evol.">
        <title>The secreted proteins of Achlya hypogyna and Thraustotheca clavata identify the ancestral oomycete secretome and reveal gene acquisitions by horizontal gene transfer.</title>
        <authorList>
            <person name="Misner I."/>
            <person name="Blouin N."/>
            <person name="Leonard G."/>
            <person name="Richards T.A."/>
            <person name="Lane C.E."/>
        </authorList>
    </citation>
    <scope>NUCLEOTIDE SEQUENCE [LARGE SCALE GENOMIC DNA]</scope>
    <source>
        <strain evidence="10 11">ATCC 48635</strain>
    </source>
</reference>
<dbReference type="NCBIfam" id="TIGR00398">
    <property type="entry name" value="metG"/>
    <property type="match status" value="1"/>
</dbReference>
<dbReference type="Pfam" id="PF09334">
    <property type="entry name" value="tRNA-synt_1g"/>
    <property type="match status" value="1"/>
</dbReference>
<dbReference type="OrthoDB" id="24670at2759"/>
<keyword evidence="2 8" id="KW-0436">Ligase</keyword>
<dbReference type="PANTHER" id="PTHR43326">
    <property type="entry name" value="METHIONYL-TRNA SYNTHETASE"/>
    <property type="match status" value="1"/>
</dbReference>
<dbReference type="InterPro" id="IPR009080">
    <property type="entry name" value="tRNAsynth_Ia_anticodon-bd"/>
</dbReference>
<protein>
    <recommendedName>
        <fullName evidence="1">methionine--tRNA ligase</fullName>
        <ecNumber evidence="1">6.1.1.10</ecNumber>
    </recommendedName>
</protein>
<dbReference type="InterPro" id="IPR014729">
    <property type="entry name" value="Rossmann-like_a/b/a_fold"/>
</dbReference>
<dbReference type="SUPFAM" id="SSF52374">
    <property type="entry name" value="Nucleotidylyl transferase"/>
    <property type="match status" value="1"/>
</dbReference>
<dbReference type="AlphaFoldDB" id="A0A1V9ZTY3"/>
<dbReference type="CDD" id="cd00814">
    <property type="entry name" value="MetRS_core"/>
    <property type="match status" value="1"/>
</dbReference>
<keyword evidence="11" id="KW-1185">Reference proteome</keyword>
<evidence type="ECO:0000256" key="2">
    <source>
        <dbReference type="ARBA" id="ARBA00022598"/>
    </source>
</evidence>
<sequence>MVTTPIYYVNAAPHLGHLHSTLMADALSRWFQLCGDTTLFTTGTDEHGLKVQQAAERAGKPTAQFCDDVASTFQTMCARGNFSYDRFVRTTEPDHKRTVAAIWRKLVDNDAIYLGQHEAWYCVSDETFLTELQVEEVDGKMVSKESGHPVELVKEENYKFRLSAYQDALLQWLDANPDVVQPKSRFNEVRSMVQSGLHDVSVSRLREKIQWAIPVPDDASHSVYVWLDALSNYLTCAGYPDADKMAENWPASYHVVGKDIIKFHAIYWPAFLLAAGLALPKRIVAHAHWTVDNVKMSKSLGNVVDPNAIIDKFGVDAVRYFLLREGVLTDDGDFNEELLKNRVNSEIADTLGNLVIRSTTAAFVPGGVVPTAGNFSAEDEALIAAMDAMVDATQAHYEKPDFSQAIRSVIFYLHDINRNFSNNEPWVVLKELKSPKGLSPEAIRAKEQFIANTMYISMEAARISAILLSPVIPATATGILDYLNVPLAQRTLAHAKFSRSTYGPIRNAKAKSKFVPFAKLP</sequence>